<accession>A0A6C0HWQ4</accession>
<organism evidence="2">
    <name type="scientific">viral metagenome</name>
    <dbReference type="NCBI Taxonomy" id="1070528"/>
    <lineage>
        <taxon>unclassified sequences</taxon>
        <taxon>metagenomes</taxon>
        <taxon>organismal metagenomes</taxon>
    </lineage>
</organism>
<keyword evidence="1" id="KW-0812">Transmembrane</keyword>
<feature type="transmembrane region" description="Helical" evidence="1">
    <location>
        <begin position="38"/>
        <end position="64"/>
    </location>
</feature>
<sequence length="80" mass="8864">MFADVWGISSAAELSESCINTWGVSFVLLGKTAYITPVAPIAAIKAIINGSILYISIYIFLLFVEIKNKKIKLISKYTYK</sequence>
<keyword evidence="1" id="KW-1133">Transmembrane helix</keyword>
<evidence type="ECO:0000256" key="1">
    <source>
        <dbReference type="SAM" id="Phobius"/>
    </source>
</evidence>
<dbReference type="AlphaFoldDB" id="A0A6C0HWQ4"/>
<dbReference type="EMBL" id="MN740029">
    <property type="protein sequence ID" value="QHT84944.1"/>
    <property type="molecule type" value="Genomic_DNA"/>
</dbReference>
<evidence type="ECO:0000313" key="2">
    <source>
        <dbReference type="EMBL" id="QHT84944.1"/>
    </source>
</evidence>
<name>A0A6C0HWQ4_9ZZZZ</name>
<reference evidence="2" key="1">
    <citation type="journal article" date="2020" name="Nature">
        <title>Giant virus diversity and host interactions through global metagenomics.</title>
        <authorList>
            <person name="Schulz F."/>
            <person name="Roux S."/>
            <person name="Paez-Espino D."/>
            <person name="Jungbluth S."/>
            <person name="Walsh D.A."/>
            <person name="Denef V.J."/>
            <person name="McMahon K.D."/>
            <person name="Konstantinidis K.T."/>
            <person name="Eloe-Fadrosh E.A."/>
            <person name="Kyrpides N.C."/>
            <person name="Woyke T."/>
        </authorList>
    </citation>
    <scope>NUCLEOTIDE SEQUENCE</scope>
    <source>
        <strain evidence="2">GVMAG-M-3300023184-178</strain>
    </source>
</reference>
<keyword evidence="1" id="KW-0472">Membrane</keyword>
<protein>
    <submittedName>
        <fullName evidence="2">Uncharacterized protein</fullName>
    </submittedName>
</protein>
<proteinExistence type="predicted"/>